<dbReference type="Gene3D" id="3.90.930.50">
    <property type="match status" value="1"/>
</dbReference>
<dbReference type="InterPro" id="IPR018640">
    <property type="entry name" value="DUF2063"/>
</dbReference>
<feature type="domain" description="Putative DNA-binding" evidence="1">
    <location>
        <begin position="8"/>
        <end position="92"/>
    </location>
</feature>
<evidence type="ECO:0000259" key="1">
    <source>
        <dbReference type="Pfam" id="PF09836"/>
    </source>
</evidence>
<protein>
    <submittedName>
        <fullName evidence="3">DUF2063 domain-containing protein</fullName>
    </submittedName>
</protein>
<dbReference type="RefSeq" id="WP_169211925.1">
    <property type="nucleotide sequence ID" value="NZ_JAATNW010000008.1"/>
</dbReference>
<feature type="domain" description="NGO1945-like C-terminal" evidence="2">
    <location>
        <begin position="141"/>
        <end position="232"/>
    </location>
</feature>
<dbReference type="Proteomes" id="UP000709336">
    <property type="component" value="Unassembled WGS sequence"/>
</dbReference>
<dbReference type="InterPro" id="IPR044922">
    <property type="entry name" value="DUF2063_N_sf"/>
</dbReference>
<dbReference type="EMBL" id="JAATNW010000008">
    <property type="protein sequence ID" value="NMH61367.1"/>
    <property type="molecule type" value="Genomic_DNA"/>
</dbReference>
<evidence type="ECO:0000313" key="3">
    <source>
        <dbReference type="EMBL" id="NMH61367.1"/>
    </source>
</evidence>
<dbReference type="Pfam" id="PF09836">
    <property type="entry name" value="DUF2063"/>
    <property type="match status" value="1"/>
</dbReference>
<accession>A0ABX1R4K6</accession>
<organism evidence="3 4">
    <name type="scientific">Alteromonas ponticola</name>
    <dbReference type="NCBI Taxonomy" id="2720613"/>
    <lineage>
        <taxon>Bacteria</taxon>
        <taxon>Pseudomonadati</taxon>
        <taxon>Pseudomonadota</taxon>
        <taxon>Gammaproteobacteria</taxon>
        <taxon>Alteromonadales</taxon>
        <taxon>Alteromonadaceae</taxon>
        <taxon>Alteromonas/Salinimonas group</taxon>
        <taxon>Alteromonas</taxon>
    </lineage>
</organism>
<evidence type="ECO:0000313" key="4">
    <source>
        <dbReference type="Proteomes" id="UP000709336"/>
    </source>
</evidence>
<evidence type="ECO:0000259" key="2">
    <source>
        <dbReference type="Pfam" id="PF22106"/>
    </source>
</evidence>
<name>A0ABX1R4K6_9ALTE</name>
<dbReference type="Pfam" id="PF22106">
    <property type="entry name" value="NGO1945_C"/>
    <property type="match status" value="1"/>
</dbReference>
<gene>
    <name evidence="3" type="ORF">HCJ96_15150</name>
</gene>
<sequence length="248" mass="28134">MTQSFQLIQQRFVSAVRSGEPVNGDEDTVRRMGIYQSLLFNNVLSFIDSGFPVLKSIIRDPRWHELVRDFFQHWECKSPYFVAISEAFVNFLHHLDLQKEQLPIFALSLAHYEWLELAISIRDEDVTYCDSIDDSKNVRLSPLTSLVSYPFPVHQISSSYQPSEPSAPHHYVVYRDRNNQVNFSKLAPPTAYILGYLSEQHEAVGIDALKAYALSAMPDVDVITVEAGLDVAIADMLQKDILLPAESG</sequence>
<comment type="caution">
    <text evidence="3">The sequence shown here is derived from an EMBL/GenBank/DDBJ whole genome shotgun (WGS) entry which is preliminary data.</text>
</comment>
<dbReference type="Gene3D" id="1.10.150.690">
    <property type="entry name" value="DUF2063"/>
    <property type="match status" value="1"/>
</dbReference>
<dbReference type="InterPro" id="IPR054098">
    <property type="entry name" value="NGO1945-like_C"/>
</dbReference>
<proteinExistence type="predicted"/>
<keyword evidence="4" id="KW-1185">Reference proteome</keyword>
<reference evidence="3 4" key="1">
    <citation type="submission" date="2020-03" db="EMBL/GenBank/DDBJ databases">
        <title>Alteromonas ponticola sp. nov., isolated from seawater.</title>
        <authorList>
            <person name="Yoon J.-H."/>
            <person name="Kim Y.-O."/>
        </authorList>
    </citation>
    <scope>NUCLEOTIDE SEQUENCE [LARGE SCALE GENOMIC DNA]</scope>
    <source>
        <strain evidence="3 4">MYP5</strain>
    </source>
</reference>